<protein>
    <submittedName>
        <fullName evidence="2">Uncharacterized protein</fullName>
    </submittedName>
</protein>
<evidence type="ECO:0000256" key="1">
    <source>
        <dbReference type="SAM" id="MobiDB-lite"/>
    </source>
</evidence>
<accession>A0A7K1J6P6</accession>
<reference evidence="2 3" key="1">
    <citation type="submission" date="2019-09" db="EMBL/GenBank/DDBJ databases">
        <title>Bifidobacterium canis sp. nov., isolated from the digestive tract of German Shepherd dog puppy.</title>
        <authorList>
            <person name="Bunesova V."/>
        </authorList>
    </citation>
    <scope>NUCLEOTIDE SEQUENCE [LARGE SCALE GENOMIC DNA]</scope>
    <source>
        <strain evidence="2 3">GSD1FS</strain>
    </source>
</reference>
<proteinExistence type="predicted"/>
<dbReference type="AlphaFoldDB" id="A0A7K1J6P6"/>
<evidence type="ECO:0000313" key="2">
    <source>
        <dbReference type="EMBL" id="MUH60344.1"/>
    </source>
</evidence>
<feature type="region of interest" description="Disordered" evidence="1">
    <location>
        <begin position="1"/>
        <end position="63"/>
    </location>
</feature>
<dbReference type="EMBL" id="WNLP01000010">
    <property type="protein sequence ID" value="MUH60344.1"/>
    <property type="molecule type" value="Genomic_DNA"/>
</dbReference>
<gene>
    <name evidence="2" type="ORF">GSD1FS_1715</name>
</gene>
<keyword evidence="3" id="KW-1185">Reference proteome</keyword>
<dbReference type="Proteomes" id="UP000487882">
    <property type="component" value="Unassembled WGS sequence"/>
</dbReference>
<feature type="compositionally biased region" description="Basic and acidic residues" evidence="1">
    <location>
        <begin position="11"/>
        <end position="21"/>
    </location>
</feature>
<name>A0A7K1J6P6_9BIFI</name>
<sequence>MADTPTGAVQDGDRPPRHTPWDKQLLTGVAGEPQARLSVMTPPYTGWHGSPTPPMTQTRRAGR</sequence>
<evidence type="ECO:0000313" key="3">
    <source>
        <dbReference type="Proteomes" id="UP000487882"/>
    </source>
</evidence>
<organism evidence="2 3">
    <name type="scientific">Bifidobacterium canis</name>
    <dbReference type="NCBI Taxonomy" id="2610880"/>
    <lineage>
        <taxon>Bacteria</taxon>
        <taxon>Bacillati</taxon>
        <taxon>Actinomycetota</taxon>
        <taxon>Actinomycetes</taxon>
        <taxon>Bifidobacteriales</taxon>
        <taxon>Bifidobacteriaceae</taxon>
        <taxon>Bifidobacterium</taxon>
    </lineage>
</organism>
<comment type="caution">
    <text evidence="2">The sequence shown here is derived from an EMBL/GenBank/DDBJ whole genome shotgun (WGS) entry which is preliminary data.</text>
</comment>